<dbReference type="InterPro" id="IPR052714">
    <property type="entry name" value="MFS_Exporter"/>
</dbReference>
<proteinExistence type="predicted"/>
<feature type="transmembrane region" description="Helical" evidence="5">
    <location>
        <begin position="38"/>
        <end position="59"/>
    </location>
</feature>
<sequence>MLALVIALFLRTRSVAPEREARARLLRFRPADMLHPAVLPVASFMLVLAICYSGVLTYLQPYAAKAGPAGGASVFFLVYAVSMLLTPTIMGRLQDRRGDNVVIVIAVLAFAVGLALLGPAGSDALLIVAGVAMGLGFGSLLGALQAVAVSKVPMRRVGVAISTHYFMVDLGIGLGPVLLGLGLGVFGFDTMYLAPAGVALVSLGLYELVHGRHERACRRAGSEDSEGVAAVEEQFVMR</sequence>
<feature type="transmembrane region" description="Helical" evidence="5">
    <location>
        <begin position="124"/>
        <end position="144"/>
    </location>
</feature>
<evidence type="ECO:0000256" key="2">
    <source>
        <dbReference type="ARBA" id="ARBA00022692"/>
    </source>
</evidence>
<dbReference type="Gene3D" id="1.20.1250.20">
    <property type="entry name" value="MFS general substrate transporter like domains"/>
    <property type="match status" value="1"/>
</dbReference>
<dbReference type="PANTHER" id="PTHR23531:SF1">
    <property type="entry name" value="QUINOLENE RESISTANCE PROTEIN NORA"/>
    <property type="match status" value="1"/>
</dbReference>
<evidence type="ECO:0000256" key="5">
    <source>
        <dbReference type="SAM" id="Phobius"/>
    </source>
</evidence>
<evidence type="ECO:0000313" key="8">
    <source>
        <dbReference type="Proteomes" id="UP000504882"/>
    </source>
</evidence>
<dbReference type="Pfam" id="PF07690">
    <property type="entry name" value="MFS_1"/>
    <property type="match status" value="1"/>
</dbReference>
<feature type="transmembrane region" description="Helical" evidence="5">
    <location>
        <begin position="165"/>
        <end position="186"/>
    </location>
</feature>
<dbReference type="InterPro" id="IPR020846">
    <property type="entry name" value="MFS_dom"/>
</dbReference>
<keyword evidence="4 5" id="KW-0472">Membrane</keyword>
<gene>
    <name evidence="7" type="ORF">EXU48_01070</name>
</gene>
<dbReference type="InterPro" id="IPR036259">
    <property type="entry name" value="MFS_trans_sf"/>
</dbReference>
<dbReference type="InterPro" id="IPR011701">
    <property type="entry name" value="MFS"/>
</dbReference>
<dbReference type="EMBL" id="SMNA01000001">
    <property type="protein sequence ID" value="TDE98824.1"/>
    <property type="molecule type" value="Genomic_DNA"/>
</dbReference>
<dbReference type="Proteomes" id="UP000504882">
    <property type="component" value="Unassembled WGS sequence"/>
</dbReference>
<accession>A0ABY2E8J5</accession>
<dbReference type="PANTHER" id="PTHR23531">
    <property type="entry name" value="QUINOLENE RESISTANCE PROTEIN NORA"/>
    <property type="match status" value="1"/>
</dbReference>
<evidence type="ECO:0000256" key="1">
    <source>
        <dbReference type="ARBA" id="ARBA00004651"/>
    </source>
</evidence>
<feature type="domain" description="Major facilitator superfamily (MFS) profile" evidence="6">
    <location>
        <begin position="37"/>
        <end position="238"/>
    </location>
</feature>
<dbReference type="SUPFAM" id="SSF103473">
    <property type="entry name" value="MFS general substrate transporter"/>
    <property type="match status" value="1"/>
</dbReference>
<reference evidence="7 8" key="1">
    <citation type="submission" date="2019-03" db="EMBL/GenBank/DDBJ databases">
        <title>Genomic features of bacteria from cold environments.</title>
        <authorList>
            <person name="Shen L."/>
        </authorList>
    </citation>
    <scope>NUCLEOTIDE SEQUENCE [LARGE SCALE GENOMIC DNA]</scope>
    <source>
        <strain evidence="8">T3246-1</strain>
    </source>
</reference>
<keyword evidence="2 5" id="KW-0812">Transmembrane</keyword>
<evidence type="ECO:0000256" key="3">
    <source>
        <dbReference type="ARBA" id="ARBA00022989"/>
    </source>
</evidence>
<comment type="subcellular location">
    <subcellularLocation>
        <location evidence="1">Cell membrane</location>
        <topology evidence="1">Multi-pass membrane protein</topology>
    </subcellularLocation>
</comment>
<comment type="caution">
    <text evidence="7">The sequence shown here is derived from an EMBL/GenBank/DDBJ whole genome shotgun (WGS) entry which is preliminary data.</text>
</comment>
<keyword evidence="3 5" id="KW-1133">Transmembrane helix</keyword>
<dbReference type="PROSITE" id="PS50850">
    <property type="entry name" value="MFS"/>
    <property type="match status" value="1"/>
</dbReference>
<feature type="transmembrane region" description="Helical" evidence="5">
    <location>
        <begin position="192"/>
        <end position="209"/>
    </location>
</feature>
<keyword evidence="8" id="KW-1185">Reference proteome</keyword>
<evidence type="ECO:0000259" key="6">
    <source>
        <dbReference type="PROSITE" id="PS50850"/>
    </source>
</evidence>
<name>A0ABY2E8J5_9MICO</name>
<dbReference type="RefSeq" id="WP_133105726.1">
    <property type="nucleotide sequence ID" value="NZ_SMNA01000001.1"/>
</dbReference>
<evidence type="ECO:0000313" key="7">
    <source>
        <dbReference type="EMBL" id="TDE98824.1"/>
    </source>
</evidence>
<organism evidence="7 8">
    <name type="scientific">Occultella glacieicola</name>
    <dbReference type="NCBI Taxonomy" id="2518684"/>
    <lineage>
        <taxon>Bacteria</taxon>
        <taxon>Bacillati</taxon>
        <taxon>Actinomycetota</taxon>
        <taxon>Actinomycetes</taxon>
        <taxon>Micrococcales</taxon>
        <taxon>Ruaniaceae</taxon>
        <taxon>Occultella</taxon>
    </lineage>
</organism>
<feature type="transmembrane region" description="Helical" evidence="5">
    <location>
        <begin position="100"/>
        <end position="118"/>
    </location>
</feature>
<evidence type="ECO:0000256" key="4">
    <source>
        <dbReference type="ARBA" id="ARBA00023136"/>
    </source>
</evidence>
<protein>
    <submittedName>
        <fullName evidence="7">MFS transporter</fullName>
    </submittedName>
</protein>